<dbReference type="InterPro" id="IPR017853">
    <property type="entry name" value="GH"/>
</dbReference>
<proteinExistence type="inferred from homology"/>
<comment type="catalytic activity">
    <reaction evidence="1">
        <text>Hydrolysis of terminal non-reducing N-acetyl-D-hexosamine residues in N-acetyl-beta-D-hexosaminides.</text>
        <dbReference type="EC" id="3.2.1.52"/>
    </reaction>
</comment>
<dbReference type="InterPro" id="IPR038901">
    <property type="entry name" value="HEXDC-like"/>
</dbReference>
<dbReference type="Gene3D" id="3.20.20.80">
    <property type="entry name" value="Glycosidases"/>
    <property type="match status" value="1"/>
</dbReference>
<dbReference type="EC" id="3.2.1.52" evidence="3"/>
<evidence type="ECO:0000256" key="4">
    <source>
        <dbReference type="ARBA" id="ARBA00022801"/>
    </source>
</evidence>
<dbReference type="STRING" id="451379.A0A0N5A9J8"/>
<dbReference type="Proteomes" id="UP000046393">
    <property type="component" value="Unplaced"/>
</dbReference>
<dbReference type="SUPFAM" id="SSF51445">
    <property type="entry name" value="(Trans)glycosidases"/>
    <property type="match status" value="1"/>
</dbReference>
<reference evidence="7" key="1">
    <citation type="submission" date="2017-02" db="UniProtKB">
        <authorList>
            <consortium name="WormBaseParasite"/>
        </authorList>
    </citation>
    <scope>IDENTIFICATION</scope>
</reference>
<name>A0A0N5A9J8_9BILA</name>
<organism evidence="6 7">
    <name type="scientific">Syphacia muris</name>
    <dbReference type="NCBI Taxonomy" id="451379"/>
    <lineage>
        <taxon>Eukaryota</taxon>
        <taxon>Metazoa</taxon>
        <taxon>Ecdysozoa</taxon>
        <taxon>Nematoda</taxon>
        <taxon>Chromadorea</taxon>
        <taxon>Rhabditida</taxon>
        <taxon>Spirurina</taxon>
        <taxon>Oxyuridomorpha</taxon>
        <taxon>Oxyuroidea</taxon>
        <taxon>Oxyuridae</taxon>
        <taxon>Syphacia</taxon>
    </lineage>
</organism>
<feature type="domain" description="Glycoside hydrolase family 20 catalytic" evidence="5">
    <location>
        <begin position="178"/>
        <end position="325"/>
    </location>
</feature>
<dbReference type="PANTHER" id="PTHR21040:SF11">
    <property type="entry name" value="BETA-N-ACETYLHEXOSAMINIDASE"/>
    <property type="match status" value="1"/>
</dbReference>
<evidence type="ECO:0000313" key="6">
    <source>
        <dbReference type="Proteomes" id="UP000046393"/>
    </source>
</evidence>
<evidence type="ECO:0000256" key="2">
    <source>
        <dbReference type="ARBA" id="ARBA00006285"/>
    </source>
</evidence>
<dbReference type="PANTHER" id="PTHR21040">
    <property type="entry name" value="BCDNA.GH04120"/>
    <property type="match status" value="1"/>
</dbReference>
<dbReference type="AlphaFoldDB" id="A0A0N5A9J8"/>
<dbReference type="CDD" id="cd06565">
    <property type="entry name" value="GH20_GcnA-like"/>
    <property type="match status" value="1"/>
</dbReference>
<dbReference type="Pfam" id="PF00728">
    <property type="entry name" value="Glyco_hydro_20"/>
    <property type="match status" value="1"/>
</dbReference>
<evidence type="ECO:0000256" key="3">
    <source>
        <dbReference type="ARBA" id="ARBA00012663"/>
    </source>
</evidence>
<sequence>MVCRRPFRRLIRCSGTRKMCMDLLFILLFIIALSVVVSHLHASLPVRHVSNGMTAIDDEIRPVDRFANNDYKESQQKNEPNFIVNDNQVKDSFKGKFLDDGIGNKREKKYINDVPYPMLSSEGNFIPIQRIVHLDLKGGAYRPYFFDEIFQLLKNLGATGVLIEWEDMFPYKGRLAAAKNGNAYSMEDVHRILSSARNHGLEIIPLLQTFGHLEWILKLEDFSHLREAAAYPQVICFASEEAMDLIKEMIDEVFAVHFQYGLNYFHMGADEVFQIGYCNSSLKVLQREGSKEKAMLWHMARVARYIRSKKNISVMAWHDMVVQASEEDILFYKMPDLIEPVLWSYAEQLDQYLSPSTWFNLRPFKKVWGSSVYKGADGPMQFHSNPIHYIRNNEAWIEQMTNNYREFEYLQGMVLSGWSRYDHMAILCELFPVAVPSLAMSLETLIRGRKLDGEYSYTMNLLKCLPPVRPGFVEGCNFPGKRVYELINEFNNQHEQWQHYLRNDFELNGWLSNVAVKYRSSSPMYLEKIVHFIEFYLITLEKLETDLRDELGKIYFNDTVDEFILTYMEEDLNTLRQRYKAAMDMIKQRHFPKRPFIELVSSLPLRYSDNGINSKNDKNVFVDRA</sequence>
<evidence type="ECO:0000313" key="7">
    <source>
        <dbReference type="WBParaSite" id="SMUV_0000077901-mRNA-1"/>
    </source>
</evidence>
<keyword evidence="6" id="KW-1185">Reference proteome</keyword>
<evidence type="ECO:0000259" key="5">
    <source>
        <dbReference type="Pfam" id="PF00728"/>
    </source>
</evidence>
<dbReference type="GO" id="GO:0005975">
    <property type="term" value="P:carbohydrate metabolic process"/>
    <property type="evidence" value="ECO:0007669"/>
    <property type="project" value="InterPro"/>
</dbReference>
<dbReference type="InterPro" id="IPR015883">
    <property type="entry name" value="Glyco_hydro_20_cat"/>
</dbReference>
<dbReference type="GO" id="GO:0004563">
    <property type="term" value="F:beta-N-acetylhexosaminidase activity"/>
    <property type="evidence" value="ECO:0007669"/>
    <property type="project" value="UniProtKB-EC"/>
</dbReference>
<protein>
    <recommendedName>
        <fullName evidence="3">beta-N-acetylhexosaminidase</fullName>
        <ecNumber evidence="3">3.2.1.52</ecNumber>
    </recommendedName>
</protein>
<dbReference type="WBParaSite" id="SMUV_0000077901-mRNA-1">
    <property type="protein sequence ID" value="SMUV_0000077901-mRNA-1"/>
    <property type="gene ID" value="SMUV_0000077901"/>
</dbReference>
<comment type="similarity">
    <text evidence="2">Belongs to the glycosyl hydrolase 20 family.</text>
</comment>
<evidence type="ECO:0000256" key="1">
    <source>
        <dbReference type="ARBA" id="ARBA00001231"/>
    </source>
</evidence>
<keyword evidence="4" id="KW-0378">Hydrolase</keyword>
<accession>A0A0N5A9J8</accession>